<feature type="binding site" evidence="1">
    <location>
        <position position="186"/>
    </location>
    <ligand>
        <name>prenylated FMN</name>
        <dbReference type="ChEBI" id="CHEBI:87746"/>
    </ligand>
</feature>
<feature type="binding site" evidence="1">
    <location>
        <position position="165"/>
    </location>
    <ligand>
        <name>K(+)</name>
        <dbReference type="ChEBI" id="CHEBI:29103"/>
    </ligand>
</feature>
<keyword evidence="1" id="KW-0285">Flavoprotein</keyword>
<comment type="caution">
    <text evidence="1">Lacks conserved residue(s) required for the propagation of feature annotation.</text>
</comment>
<evidence type="ECO:0000313" key="5">
    <source>
        <dbReference type="EMBL" id="MCM6775485.1"/>
    </source>
</evidence>
<feature type="binding site" evidence="1">
    <location>
        <position position="228"/>
    </location>
    <ligand>
        <name>K(+)</name>
        <dbReference type="ChEBI" id="CHEBI:29103"/>
    </ligand>
</feature>
<name>A0A9X2E9T4_9NOCA</name>
<dbReference type="InterPro" id="IPR032903">
    <property type="entry name" value="FDC-like"/>
</dbReference>
<feature type="binding site" evidence="1">
    <location>
        <position position="187"/>
    </location>
    <ligand>
        <name>prenylated FMN</name>
        <dbReference type="ChEBI" id="CHEBI:87746"/>
    </ligand>
</feature>
<comment type="cofactor">
    <cofactor evidence="1">
        <name>prenylated FMN</name>
        <dbReference type="ChEBI" id="CHEBI:87746"/>
    </cofactor>
    <text evidence="1">Binds 1 prenylated FMN per subunit.</text>
</comment>
<keyword evidence="1" id="KW-0630">Potassium</keyword>
<feature type="binding site" evidence="1">
    <location>
        <position position="386"/>
    </location>
    <ligand>
        <name>prenylated FMN</name>
        <dbReference type="ChEBI" id="CHEBI:87746"/>
    </ligand>
</feature>
<dbReference type="GO" id="GO:0033494">
    <property type="term" value="P:ferulate metabolic process"/>
    <property type="evidence" value="ECO:0007669"/>
    <property type="project" value="TreeGrafter"/>
</dbReference>
<feature type="binding site" evidence="1">
    <location>
        <position position="220"/>
    </location>
    <ligand>
        <name>K(+)</name>
        <dbReference type="ChEBI" id="CHEBI:29103"/>
    </ligand>
</feature>
<dbReference type="InterPro" id="IPR049383">
    <property type="entry name" value="UbiD-like_N"/>
</dbReference>
<evidence type="ECO:0000259" key="3">
    <source>
        <dbReference type="Pfam" id="PF20695"/>
    </source>
</evidence>
<accession>A0A9X2E9T4</accession>
<dbReference type="GO" id="GO:0005737">
    <property type="term" value="C:cytoplasm"/>
    <property type="evidence" value="ECO:0007669"/>
    <property type="project" value="TreeGrafter"/>
</dbReference>
<organism evidence="5 6">
    <name type="scientific">Nocardia pulmonis</name>
    <dbReference type="NCBI Taxonomy" id="2951408"/>
    <lineage>
        <taxon>Bacteria</taxon>
        <taxon>Bacillati</taxon>
        <taxon>Actinomycetota</taxon>
        <taxon>Actinomycetes</taxon>
        <taxon>Mycobacteriales</taxon>
        <taxon>Nocardiaceae</taxon>
        <taxon>Nocardia</taxon>
    </lineage>
</organism>
<proteinExistence type="inferred from homology"/>
<feature type="binding site" evidence="1">
    <location>
        <position position="228"/>
    </location>
    <ligand>
        <name>Mn(2+)</name>
        <dbReference type="ChEBI" id="CHEBI:29035"/>
    </ligand>
</feature>
<keyword evidence="1" id="KW-0210">Decarboxylase</keyword>
<dbReference type="Pfam" id="PF20695">
    <property type="entry name" value="UbiD_N"/>
    <property type="match status" value="1"/>
</dbReference>
<comment type="cofactor">
    <cofactor evidence="1">
        <name>K(+)</name>
        <dbReference type="ChEBI" id="CHEBI:29103"/>
    </cofactor>
    <text evidence="1">Binds 1 K(+) per subunit.</text>
</comment>
<feature type="active site" description="Proton donor" evidence="1">
    <location>
        <position position="277"/>
    </location>
</feature>
<reference evidence="5" key="1">
    <citation type="submission" date="2022-06" db="EMBL/GenBank/DDBJ databases">
        <title>Novel species in genus nocardia.</title>
        <authorList>
            <person name="Li F."/>
        </authorList>
    </citation>
    <scope>NUCLEOTIDE SEQUENCE</scope>
    <source>
        <strain evidence="5">CDC141</strain>
    </source>
</reference>
<dbReference type="Pfam" id="PF20696">
    <property type="entry name" value="UbiD_C"/>
    <property type="match status" value="1"/>
</dbReference>
<dbReference type="GO" id="GO:0034941">
    <property type="term" value="F:pyrrole-2-carboxylate decarboxylase activity"/>
    <property type="evidence" value="ECO:0007669"/>
    <property type="project" value="UniProtKB-EC"/>
</dbReference>
<dbReference type="Pfam" id="PF01977">
    <property type="entry name" value="UbiD"/>
    <property type="match status" value="1"/>
</dbReference>
<keyword evidence="1" id="KW-0479">Metal-binding</keyword>
<comment type="catalytic activity">
    <reaction evidence="1">
        <text>pyrrole-2-carboxylate + H(+) = 1H-pyrrole + CO2</text>
        <dbReference type="Rhea" id="RHEA:31375"/>
        <dbReference type="ChEBI" id="CHEBI:15378"/>
        <dbReference type="ChEBI" id="CHEBI:16526"/>
        <dbReference type="ChEBI" id="CHEBI:19203"/>
        <dbReference type="ChEBI" id="CHEBI:27660"/>
        <dbReference type="EC" id="4.1.1.93"/>
    </reaction>
</comment>
<protein>
    <recommendedName>
        <fullName evidence="1">Pyrrole-2-carboxylic acid decarboxylase</fullName>
        <shortName evidence="1">P2C decarboxylase</shortName>
        <ecNumber evidence="1">4.1.1.93</ecNumber>
    </recommendedName>
</protein>
<dbReference type="NCBIfam" id="TIGR00148">
    <property type="entry name" value="UbiD family decarboxylase"/>
    <property type="match status" value="1"/>
</dbReference>
<dbReference type="EC" id="4.1.1.93" evidence="1"/>
<dbReference type="InterPro" id="IPR002830">
    <property type="entry name" value="UbiD"/>
</dbReference>
<dbReference type="GO" id="GO:0046872">
    <property type="term" value="F:metal ion binding"/>
    <property type="evidence" value="ECO:0007669"/>
    <property type="project" value="UniProtKB-KW"/>
</dbReference>
<dbReference type="HAMAP" id="MF_01983">
    <property type="entry name" value="UbiD_FDC"/>
    <property type="match status" value="1"/>
</dbReference>
<evidence type="ECO:0000259" key="4">
    <source>
        <dbReference type="Pfam" id="PF20696"/>
    </source>
</evidence>
<comment type="catalytic activity">
    <reaction evidence="1">
        <text>pyrrole-2-carboxylate + H2O = 1H-pyrrole + hydrogencarbonate</text>
        <dbReference type="Rhea" id="RHEA:31379"/>
        <dbReference type="ChEBI" id="CHEBI:15377"/>
        <dbReference type="ChEBI" id="CHEBI:17544"/>
        <dbReference type="ChEBI" id="CHEBI:19203"/>
        <dbReference type="ChEBI" id="CHEBI:27660"/>
        <dbReference type="EC" id="4.1.1.93"/>
    </reaction>
</comment>
<feature type="binding site" evidence="1">
    <location>
        <position position="228"/>
    </location>
    <ligand>
        <name>prenylated FMN</name>
        <dbReference type="ChEBI" id="CHEBI:87746"/>
    </ligand>
</feature>
<keyword evidence="1" id="KW-0464">Manganese</keyword>
<feature type="binding site" evidence="1">
    <location>
        <position position="187"/>
    </location>
    <ligand>
        <name>Mn(2+)</name>
        <dbReference type="ChEBI" id="CHEBI:29035"/>
    </ligand>
</feature>
<feature type="domain" description="3-octaprenyl-4-hydroxybenzoate carboxy-lyase-like Rift-related" evidence="2">
    <location>
        <begin position="114"/>
        <end position="313"/>
    </location>
</feature>
<keyword evidence="1" id="KW-0288">FMN</keyword>
<dbReference type="GO" id="GO:0046281">
    <property type="term" value="P:cinnamic acid catabolic process"/>
    <property type="evidence" value="ECO:0007669"/>
    <property type="project" value="TreeGrafter"/>
</dbReference>
<dbReference type="PANTHER" id="PTHR30108:SF17">
    <property type="entry name" value="FERULIC ACID DECARBOXYLASE 1"/>
    <property type="match status" value="1"/>
</dbReference>
<dbReference type="AlphaFoldDB" id="A0A9X2E9T4"/>
<dbReference type="InterPro" id="IPR048304">
    <property type="entry name" value="UbiD_Rift_dom"/>
</dbReference>
<dbReference type="Proteomes" id="UP001139157">
    <property type="component" value="Unassembled WGS sequence"/>
</dbReference>
<feature type="binding site" evidence="1">
    <location>
        <position position="169"/>
    </location>
    <ligand>
        <name>prenylated FMN</name>
        <dbReference type="ChEBI" id="CHEBI:87746"/>
    </ligand>
</feature>
<feature type="domain" description="3-octaprenyl-4-hydroxybenzoate carboxy-lyase-like C-terminal" evidence="4">
    <location>
        <begin position="318"/>
        <end position="421"/>
    </location>
</feature>
<dbReference type="EMBL" id="JAMRXG010000007">
    <property type="protein sequence ID" value="MCM6775485.1"/>
    <property type="molecule type" value="Genomic_DNA"/>
</dbReference>
<comment type="function">
    <text evidence="1">Catalyzes the prenyl-FMN-dependent decarboxylation of pyrrole-2-carboxylate (P2C). Can also catalyze the carboxylation of pyrrole in the presence of elevated concentrations of CO(2) or bicarbonate.</text>
</comment>
<comment type="similarity">
    <text evidence="1">Belongs to the UbiD family. UbiD-like/FDC subfamily.</text>
</comment>
<feature type="domain" description="3-octaprenyl-4-hydroxybenzoate carboxy-lyase-like N-terminal" evidence="3">
    <location>
        <begin position="11"/>
        <end position="98"/>
    </location>
</feature>
<dbReference type="SUPFAM" id="SSF50475">
    <property type="entry name" value="FMN-binding split barrel"/>
    <property type="match status" value="1"/>
</dbReference>
<comment type="subunit">
    <text evidence="1">Homodimer.</text>
</comment>
<keyword evidence="6" id="KW-1185">Reference proteome</keyword>
<keyword evidence="1" id="KW-0058">Aromatic hydrocarbons catabolism</keyword>
<evidence type="ECO:0000313" key="6">
    <source>
        <dbReference type="Proteomes" id="UP001139157"/>
    </source>
</evidence>
<evidence type="ECO:0000259" key="2">
    <source>
        <dbReference type="Pfam" id="PF01977"/>
    </source>
</evidence>
<comment type="cofactor">
    <cofactor evidence="1">
        <name>Mn(2+)</name>
        <dbReference type="ChEBI" id="CHEBI:29035"/>
    </cofactor>
    <text evidence="1">Binds 1 Mn(2+) per subunit.</text>
</comment>
<dbReference type="InterPro" id="IPR049381">
    <property type="entry name" value="UbiD-like_C"/>
</dbReference>
<sequence>MKRLKSLREYLDRLKELGDLRTVSAIVDTHLEIGAIIRHSTENREPAPFFSNIRGYSKEFRVVGAPGALSSIPGHPWARIALALGLPIDTEPLDIVERVARAKDNTPIPPVVVESGPCQDNVLIGEEADITIFPTPLIHDGDGGRYFQTWGSWILSTPDGSWTNWSIARAMIHDRRHLTGFIPPTQHNGMIHKKWIDKGEPMPFALAQGGEPIIPLISGMSLPYGVAEADFIGGYWGEPLEVVKCKTVDLYVPAEAEIVVEGFVLPDTSFLEGPMGEYTGYQHGHPEPMPAYEITAITYRDNAILPVVSAGKPIDDDHTVFSILDSAEYLHLLREKGFPITHAWILPESAAHAVVITVPYGWWNTVGHTDSSKFCRDLAAELMTSHAAGNLAQIFVMDDDIDPVDMLDVMWGFASRCNPRTGHDWVANEQAVHIMILYTEEERYRFTGSTHIYNCLLRIGTDRATPASFDSLFQHSVKARALTIWNNPDEGIPEEPSILQTADKG</sequence>
<dbReference type="RefSeq" id="WP_251913735.1">
    <property type="nucleotide sequence ID" value="NZ_JAMRXG010000007.1"/>
</dbReference>
<dbReference type="Gene3D" id="3.40.1670.10">
    <property type="entry name" value="UbiD C-terminal domain-like"/>
    <property type="match status" value="1"/>
</dbReference>
<dbReference type="PANTHER" id="PTHR30108">
    <property type="entry name" value="3-OCTAPRENYL-4-HYDROXYBENZOATE CARBOXY-LYASE-RELATED"/>
    <property type="match status" value="1"/>
</dbReference>
<comment type="caution">
    <text evidence="5">The sequence shown here is derived from an EMBL/GenBank/DDBJ whole genome shotgun (WGS) entry which is preliminary data.</text>
</comment>
<dbReference type="SUPFAM" id="SSF143968">
    <property type="entry name" value="UbiD C-terminal domain-like"/>
    <property type="match status" value="1"/>
</dbReference>
<keyword evidence="1" id="KW-0456">Lyase</keyword>
<evidence type="ECO:0000256" key="1">
    <source>
        <dbReference type="HAMAP-Rule" id="MF_01983"/>
    </source>
</evidence>
<gene>
    <name evidence="5" type="ORF">NDR86_18590</name>
</gene>